<dbReference type="SUPFAM" id="SSF48498">
    <property type="entry name" value="Tetracyclin repressor-like, C-terminal domain"/>
    <property type="match status" value="1"/>
</dbReference>
<dbReference type="GO" id="GO:0003677">
    <property type="term" value="F:DNA binding"/>
    <property type="evidence" value="ECO:0007669"/>
    <property type="project" value="UniProtKB-UniRule"/>
</dbReference>
<dbReference type="InterPro" id="IPR009057">
    <property type="entry name" value="Homeodomain-like_sf"/>
</dbReference>
<dbReference type="InterPro" id="IPR001647">
    <property type="entry name" value="HTH_TetR"/>
</dbReference>
<gene>
    <name evidence="4" type="ORF">FB382_002606</name>
</gene>
<evidence type="ECO:0000259" key="3">
    <source>
        <dbReference type="PROSITE" id="PS50977"/>
    </source>
</evidence>
<sequence length="201" mass="21937">MSPSPPVTTDLSPRRRQLLDAGLQVVADEGLRGLTHRAVDRQAGLPEGSCSAYLRTRKALLVALTEYVASSLAGDVDALARDLQGCPGESDRAVQLTRRLFQRWVEERELLLAKLELSLEASRDPELAELMATWRSRLVDVVDGIMAAQGKEHSAERAETLVSSFDGILFAALLKPRTARKDFLARSLQLLMTSMAAPGQG</sequence>
<dbReference type="EMBL" id="JACGXA010000001">
    <property type="protein sequence ID" value="MBA8804315.1"/>
    <property type="molecule type" value="Genomic_DNA"/>
</dbReference>
<dbReference type="AlphaFoldDB" id="A0A7W3PA26"/>
<evidence type="ECO:0000256" key="1">
    <source>
        <dbReference type="ARBA" id="ARBA00023125"/>
    </source>
</evidence>
<dbReference type="Pfam" id="PF17940">
    <property type="entry name" value="TetR_C_31"/>
    <property type="match status" value="1"/>
</dbReference>
<name>A0A7W3PA26_9ACTN</name>
<dbReference type="RefSeq" id="WP_125037839.1">
    <property type="nucleotide sequence ID" value="NZ_JACGXA010000001.1"/>
</dbReference>
<evidence type="ECO:0000256" key="2">
    <source>
        <dbReference type="PROSITE-ProRule" id="PRU00335"/>
    </source>
</evidence>
<keyword evidence="5" id="KW-1185">Reference proteome</keyword>
<feature type="DNA-binding region" description="H-T-H motif" evidence="2">
    <location>
        <begin position="35"/>
        <end position="54"/>
    </location>
</feature>
<reference evidence="4 5" key="1">
    <citation type="submission" date="2020-07" db="EMBL/GenBank/DDBJ databases">
        <title>Sequencing the genomes of 1000 actinobacteria strains.</title>
        <authorList>
            <person name="Klenk H.-P."/>
        </authorList>
    </citation>
    <scope>NUCLEOTIDE SEQUENCE [LARGE SCALE GENOMIC DNA]</scope>
    <source>
        <strain evidence="4 5">DSM 21349</strain>
    </source>
</reference>
<protein>
    <submittedName>
        <fullName evidence="4">DNA-binding transcriptional regulator YbjK</fullName>
    </submittedName>
</protein>
<evidence type="ECO:0000313" key="4">
    <source>
        <dbReference type="EMBL" id="MBA8804315.1"/>
    </source>
</evidence>
<proteinExistence type="predicted"/>
<feature type="domain" description="HTH tetR-type" evidence="3">
    <location>
        <begin position="12"/>
        <end position="72"/>
    </location>
</feature>
<dbReference type="PROSITE" id="PS50977">
    <property type="entry name" value="HTH_TETR_2"/>
    <property type="match status" value="1"/>
</dbReference>
<dbReference type="Proteomes" id="UP000580910">
    <property type="component" value="Unassembled WGS sequence"/>
</dbReference>
<accession>A0A7W3PA26</accession>
<dbReference type="InterPro" id="IPR036271">
    <property type="entry name" value="Tet_transcr_reg_TetR-rel_C_sf"/>
</dbReference>
<evidence type="ECO:0000313" key="5">
    <source>
        <dbReference type="Proteomes" id="UP000580910"/>
    </source>
</evidence>
<dbReference type="Gene3D" id="1.10.357.10">
    <property type="entry name" value="Tetracycline Repressor, domain 2"/>
    <property type="match status" value="1"/>
</dbReference>
<keyword evidence="1 2" id="KW-0238">DNA-binding</keyword>
<dbReference type="InterPro" id="IPR041583">
    <property type="entry name" value="TetR_C_31"/>
</dbReference>
<comment type="caution">
    <text evidence="4">The sequence shown here is derived from an EMBL/GenBank/DDBJ whole genome shotgun (WGS) entry which is preliminary data.</text>
</comment>
<organism evidence="4 5">
    <name type="scientific">Nocardioides ginsengisegetis</name>
    <dbReference type="NCBI Taxonomy" id="661491"/>
    <lineage>
        <taxon>Bacteria</taxon>
        <taxon>Bacillati</taxon>
        <taxon>Actinomycetota</taxon>
        <taxon>Actinomycetes</taxon>
        <taxon>Propionibacteriales</taxon>
        <taxon>Nocardioidaceae</taxon>
        <taxon>Nocardioides</taxon>
    </lineage>
</organism>
<dbReference type="SUPFAM" id="SSF46689">
    <property type="entry name" value="Homeodomain-like"/>
    <property type="match status" value="1"/>
</dbReference>